<dbReference type="PANTHER" id="PTHR19980">
    <property type="entry name" value="RNA CLEAVAGE STIMULATION FACTOR"/>
    <property type="match status" value="1"/>
</dbReference>
<dbReference type="InterPro" id="IPR003107">
    <property type="entry name" value="HAT"/>
</dbReference>
<dbReference type="Proteomes" id="UP001465755">
    <property type="component" value="Unassembled WGS sequence"/>
</dbReference>
<organism evidence="5 6">
    <name type="scientific">Symbiochloris irregularis</name>
    <dbReference type="NCBI Taxonomy" id="706552"/>
    <lineage>
        <taxon>Eukaryota</taxon>
        <taxon>Viridiplantae</taxon>
        <taxon>Chlorophyta</taxon>
        <taxon>core chlorophytes</taxon>
        <taxon>Trebouxiophyceae</taxon>
        <taxon>Trebouxiales</taxon>
        <taxon>Trebouxiaceae</taxon>
        <taxon>Symbiochloris</taxon>
    </lineage>
</organism>
<keyword evidence="6" id="KW-1185">Reference proteome</keyword>
<proteinExistence type="predicted"/>
<dbReference type="GO" id="GO:0003729">
    <property type="term" value="F:mRNA binding"/>
    <property type="evidence" value="ECO:0007669"/>
    <property type="project" value="TreeGrafter"/>
</dbReference>
<dbReference type="AlphaFoldDB" id="A0AAW1NLF0"/>
<comment type="subcellular location">
    <subcellularLocation>
        <location evidence="1">Nucleus</location>
    </subcellularLocation>
</comment>
<dbReference type="InterPro" id="IPR011990">
    <property type="entry name" value="TPR-like_helical_dom_sf"/>
</dbReference>
<protein>
    <recommendedName>
        <fullName evidence="4">Suppressor of forked domain-containing protein</fullName>
    </recommendedName>
</protein>
<keyword evidence="3" id="KW-0539">Nucleus</keyword>
<dbReference type="Gene3D" id="1.25.40.1040">
    <property type="match status" value="1"/>
</dbReference>
<evidence type="ECO:0000259" key="4">
    <source>
        <dbReference type="Pfam" id="PF05843"/>
    </source>
</evidence>
<dbReference type="Pfam" id="PF05843">
    <property type="entry name" value="Suf"/>
    <property type="match status" value="1"/>
</dbReference>
<evidence type="ECO:0000256" key="2">
    <source>
        <dbReference type="ARBA" id="ARBA00022737"/>
    </source>
</evidence>
<evidence type="ECO:0000256" key="1">
    <source>
        <dbReference type="ARBA" id="ARBA00004123"/>
    </source>
</evidence>
<reference evidence="5 6" key="1">
    <citation type="journal article" date="2024" name="Nat. Commun.">
        <title>Phylogenomics reveals the evolutionary origins of lichenization in chlorophyte algae.</title>
        <authorList>
            <person name="Puginier C."/>
            <person name="Libourel C."/>
            <person name="Otte J."/>
            <person name="Skaloud P."/>
            <person name="Haon M."/>
            <person name="Grisel S."/>
            <person name="Petersen M."/>
            <person name="Berrin J.G."/>
            <person name="Delaux P.M."/>
            <person name="Dal Grande F."/>
            <person name="Keller J."/>
        </authorList>
    </citation>
    <scope>NUCLEOTIDE SEQUENCE [LARGE SCALE GENOMIC DNA]</scope>
    <source>
        <strain evidence="5 6">SAG 2036</strain>
    </source>
</reference>
<name>A0AAW1NLF0_9CHLO</name>
<dbReference type="GO" id="GO:0005634">
    <property type="term" value="C:nucleus"/>
    <property type="evidence" value="ECO:0007669"/>
    <property type="project" value="UniProtKB-SubCell"/>
</dbReference>
<dbReference type="SMART" id="SM00386">
    <property type="entry name" value="HAT"/>
    <property type="match status" value="7"/>
</dbReference>
<gene>
    <name evidence="5" type="ORF">WJX73_000969</name>
</gene>
<accession>A0AAW1NLF0</accession>
<sequence>MGPCSLFCQFWRAVDCSTCHVGQQVPGKAWHVDLCLSRCALHVVEREALLPDMTAWEAQLRSRLDKNPWHANSWETLVEEVAPPSSPPSKIVQTRALFEEVLAKFPTAANYWKRYAEAEMAAGNQSQVKAIFNRCLLNCPSVPLWTSYLSFIKKVNDAKGSDGLGEVRKSYEYTLDRIGSSMEAGPLWQEYITFLQGPSPGSPAYNALFPAAGAGVPAGQDDSHRITVVRRAYQRAIGMTTSQVDQLWRAYEAFENSGSNPQFTQRVLAEHRPRYTAARTALNELRSRMSRIKTAALAVPPGKGGPFQTRQAQAWADLLQWEKSNPQNLDGPALSARVSLTFDEALCVLMHFPDVWYSYSRWHATEGGSGPAAAAQVLDRSTKALPSCTLLHYAAADLKEGEGNVAEAETVYSALAAKLLSDGQTGALGEAAAPEKLELSSEEGTLFWIRYMRFLRRNDGVAASRKVFVKATKWPQIGWQVFAHSAQMEWFSEHNDKVPRNIYELGLKSFAKERRFISAYATFLLSQGDVDNARQLFERCLAEADQNKELWDSYLEFESKHGTLATLRALEQRRSEARGEASAVPSDALHVMLLEHRDLGLWPCSELQKEHLKRLPPELGQFISSLPSANPLAYSLAPPPVDTVIEVLMRTDLSPEAVAAAMGRSGLLGAGPGMPLPTGGWTGQKRPYEAVGGLPAEALNGLMHLGPAAKRQLL</sequence>
<keyword evidence="2" id="KW-0677">Repeat</keyword>
<dbReference type="SUPFAM" id="SSF48452">
    <property type="entry name" value="TPR-like"/>
    <property type="match status" value="1"/>
</dbReference>
<feature type="domain" description="Suppressor of forked" evidence="4">
    <location>
        <begin position="58"/>
        <end position="580"/>
    </location>
</feature>
<evidence type="ECO:0000313" key="6">
    <source>
        <dbReference type="Proteomes" id="UP001465755"/>
    </source>
</evidence>
<dbReference type="GO" id="GO:0031124">
    <property type="term" value="P:mRNA 3'-end processing"/>
    <property type="evidence" value="ECO:0007669"/>
    <property type="project" value="InterPro"/>
</dbReference>
<dbReference type="EMBL" id="JALJOQ010000219">
    <property type="protein sequence ID" value="KAK9788841.1"/>
    <property type="molecule type" value="Genomic_DNA"/>
</dbReference>
<dbReference type="InterPro" id="IPR045243">
    <property type="entry name" value="Rna14-like"/>
</dbReference>
<dbReference type="PANTHER" id="PTHR19980:SF0">
    <property type="entry name" value="CLEAVAGE STIMULATION FACTOR SUBUNIT 3"/>
    <property type="match status" value="1"/>
</dbReference>
<evidence type="ECO:0000256" key="3">
    <source>
        <dbReference type="ARBA" id="ARBA00023242"/>
    </source>
</evidence>
<dbReference type="InterPro" id="IPR008847">
    <property type="entry name" value="Suf"/>
</dbReference>
<comment type="caution">
    <text evidence="5">The sequence shown here is derived from an EMBL/GenBank/DDBJ whole genome shotgun (WGS) entry which is preliminary data.</text>
</comment>
<evidence type="ECO:0000313" key="5">
    <source>
        <dbReference type="EMBL" id="KAK9788841.1"/>
    </source>
</evidence>